<name>A0ABW7YLD9_9ACTN</name>
<dbReference type="GO" id="GO:0016787">
    <property type="term" value="F:hydrolase activity"/>
    <property type="evidence" value="ECO:0007669"/>
    <property type="project" value="UniProtKB-KW"/>
</dbReference>
<dbReference type="RefSeq" id="WP_397078888.1">
    <property type="nucleotide sequence ID" value="NZ_JBITGY010000001.1"/>
</dbReference>
<evidence type="ECO:0000313" key="2">
    <source>
        <dbReference type="EMBL" id="MFI6496648.1"/>
    </source>
</evidence>
<dbReference type="EC" id="3.5.1.-" evidence="2"/>
<dbReference type="InterPro" id="IPR003737">
    <property type="entry name" value="GlcNAc_PI_deacetylase-related"/>
</dbReference>
<protein>
    <submittedName>
        <fullName evidence="2">PIG-L deacetylase family protein</fullName>
        <ecNumber evidence="2">3.5.1.-</ecNumber>
    </submittedName>
</protein>
<dbReference type="SUPFAM" id="SSF102588">
    <property type="entry name" value="LmbE-like"/>
    <property type="match status" value="1"/>
</dbReference>
<gene>
    <name evidence="2" type="ORF">ACIBG2_04655</name>
</gene>
<reference evidence="2 3" key="1">
    <citation type="submission" date="2024-10" db="EMBL/GenBank/DDBJ databases">
        <title>The Natural Products Discovery Center: Release of the First 8490 Sequenced Strains for Exploring Actinobacteria Biosynthetic Diversity.</title>
        <authorList>
            <person name="Kalkreuter E."/>
            <person name="Kautsar S.A."/>
            <person name="Yang D."/>
            <person name="Bader C.D."/>
            <person name="Teijaro C.N."/>
            <person name="Fluegel L."/>
            <person name="Davis C.M."/>
            <person name="Simpson J.R."/>
            <person name="Lauterbach L."/>
            <person name="Steele A.D."/>
            <person name="Gui C."/>
            <person name="Meng S."/>
            <person name="Li G."/>
            <person name="Viehrig K."/>
            <person name="Ye F."/>
            <person name="Su P."/>
            <person name="Kiefer A.F."/>
            <person name="Nichols A."/>
            <person name="Cepeda A.J."/>
            <person name="Yan W."/>
            <person name="Fan B."/>
            <person name="Jiang Y."/>
            <person name="Adhikari A."/>
            <person name="Zheng C.-J."/>
            <person name="Schuster L."/>
            <person name="Cowan T.M."/>
            <person name="Smanski M.J."/>
            <person name="Chevrette M.G."/>
            <person name="De Carvalho L.P.S."/>
            <person name="Shen B."/>
        </authorList>
    </citation>
    <scope>NUCLEOTIDE SEQUENCE [LARGE SCALE GENOMIC DNA]</scope>
    <source>
        <strain evidence="2 3">NPDC050545</strain>
    </source>
</reference>
<keyword evidence="1" id="KW-0862">Zinc</keyword>
<dbReference type="Pfam" id="PF02585">
    <property type="entry name" value="PIG-L"/>
    <property type="match status" value="1"/>
</dbReference>
<keyword evidence="2" id="KW-0378">Hydrolase</keyword>
<organism evidence="2 3">
    <name type="scientific">Nonomuraea typhae</name>
    <dbReference type="NCBI Taxonomy" id="2603600"/>
    <lineage>
        <taxon>Bacteria</taxon>
        <taxon>Bacillati</taxon>
        <taxon>Actinomycetota</taxon>
        <taxon>Actinomycetes</taxon>
        <taxon>Streptosporangiales</taxon>
        <taxon>Streptosporangiaceae</taxon>
        <taxon>Nonomuraea</taxon>
    </lineage>
</organism>
<evidence type="ECO:0000256" key="1">
    <source>
        <dbReference type="ARBA" id="ARBA00022833"/>
    </source>
</evidence>
<accession>A0ABW7YLD9</accession>
<dbReference type="Proteomes" id="UP001612741">
    <property type="component" value="Unassembled WGS sequence"/>
</dbReference>
<proteinExistence type="predicted"/>
<dbReference type="EMBL" id="JBITGY010000001">
    <property type="protein sequence ID" value="MFI6496648.1"/>
    <property type="molecule type" value="Genomic_DNA"/>
</dbReference>
<dbReference type="InterPro" id="IPR024078">
    <property type="entry name" value="LmbE-like_dom_sf"/>
</dbReference>
<comment type="caution">
    <text evidence="2">The sequence shown here is derived from an EMBL/GenBank/DDBJ whole genome shotgun (WGS) entry which is preliminary data.</text>
</comment>
<dbReference type="Gene3D" id="3.40.50.10320">
    <property type="entry name" value="LmbE-like"/>
    <property type="match status" value="1"/>
</dbReference>
<evidence type="ECO:0000313" key="3">
    <source>
        <dbReference type="Proteomes" id="UP001612741"/>
    </source>
</evidence>
<keyword evidence="3" id="KW-1185">Reference proteome</keyword>
<sequence length="288" mass="32212">MHPPLPIPDASGVYTFPDDLAAAHRAHQQRLSELRRTGDADLIEVIAPFDRRSYLIERRAPTGRPMVVLEPHHDDFALSASGLLLSRPRPITVVTVFSRSASAHATVLAQHSGVEGVSILREREAAQALLPLRAGQKLLGYRDATPPYQPYDPAALNLVTERLEHVLSELGDAELLAPAAVTRHPDHLLVHEAARRLGCRWFWEDLAFWQTYALSPDDRHLFNQRAGNALTPELIDITPVLLDKLTLLYLHASQLQPLQAMYRPLRHAWTTAATNAGFAECFYREECP</sequence>